<dbReference type="AlphaFoldDB" id="A0A928ZTK8"/>
<comment type="caution">
    <text evidence="1">The sequence shown here is derived from an EMBL/GenBank/DDBJ whole genome shotgun (WGS) entry which is preliminary data.</text>
</comment>
<sequence>MSPVIFFYIPAPFWPARLPTTSAENWAGFGLGIYAWTVQTYLKLREAGVVCHLTSQFPDEGIILFHGNATRGATISPGPKRLLICLKAESPLYSQAQLHVVQNPHEASSGRHFMPHWPQPGLLPRLPERQDRLENIAFLGHRDNLAADLLTPHWQAQLQQRGLRWIPVVNTNPWNSAQSIDTRWNDYQQIDAIVAVRRFSLSCPGYRSKPATKLYNAWLAGVPAILGRELAYRAEGRVGVDYLEANSMDELLSCLDLLRQDVARRRHIVQQGRCQAAHYTPAAITQRWQQFLCEVAIPMYELWCNRPVWQRQIHQGKARLLSYCDRTQRRLARFNPFD</sequence>
<proteinExistence type="predicted"/>
<organism evidence="1 2">
    <name type="scientific">Leptolyngbya cf. ectocarpi LEGE 11479</name>
    <dbReference type="NCBI Taxonomy" id="1828722"/>
    <lineage>
        <taxon>Bacteria</taxon>
        <taxon>Bacillati</taxon>
        <taxon>Cyanobacteriota</taxon>
        <taxon>Cyanophyceae</taxon>
        <taxon>Leptolyngbyales</taxon>
        <taxon>Leptolyngbyaceae</taxon>
        <taxon>Leptolyngbya group</taxon>
        <taxon>Leptolyngbya</taxon>
    </lineage>
</organism>
<reference evidence="1" key="1">
    <citation type="submission" date="2020-10" db="EMBL/GenBank/DDBJ databases">
        <authorList>
            <person name="Castelo-Branco R."/>
            <person name="Eusebio N."/>
            <person name="Adriana R."/>
            <person name="Vieira A."/>
            <person name="Brugerolle De Fraissinette N."/>
            <person name="Rezende De Castro R."/>
            <person name="Schneider M.P."/>
            <person name="Vasconcelos V."/>
            <person name="Leao P.N."/>
        </authorList>
    </citation>
    <scope>NUCLEOTIDE SEQUENCE</scope>
    <source>
        <strain evidence="1">LEGE 11479</strain>
    </source>
</reference>
<keyword evidence="2" id="KW-1185">Reference proteome</keyword>
<protein>
    <submittedName>
        <fullName evidence="1">Glycosyltransferase family 1 protein</fullName>
    </submittedName>
</protein>
<evidence type="ECO:0000313" key="1">
    <source>
        <dbReference type="EMBL" id="MBE9065999.1"/>
    </source>
</evidence>
<accession>A0A928ZTK8</accession>
<evidence type="ECO:0000313" key="2">
    <source>
        <dbReference type="Proteomes" id="UP000615026"/>
    </source>
</evidence>
<dbReference type="EMBL" id="JADEXP010000025">
    <property type="protein sequence ID" value="MBE9065999.1"/>
    <property type="molecule type" value="Genomic_DNA"/>
</dbReference>
<name>A0A928ZTK8_LEPEC</name>
<dbReference type="Proteomes" id="UP000615026">
    <property type="component" value="Unassembled WGS sequence"/>
</dbReference>
<gene>
    <name evidence="1" type="ORF">IQ260_04970</name>
</gene>
<dbReference type="RefSeq" id="WP_193991427.1">
    <property type="nucleotide sequence ID" value="NZ_JADEXP010000025.1"/>
</dbReference>